<organism evidence="1 2">
    <name type="scientific">Tranquillimonas alkanivorans</name>
    <dbReference type="NCBI Taxonomy" id="441119"/>
    <lineage>
        <taxon>Bacteria</taxon>
        <taxon>Pseudomonadati</taxon>
        <taxon>Pseudomonadota</taxon>
        <taxon>Alphaproteobacteria</taxon>
        <taxon>Rhodobacterales</taxon>
        <taxon>Roseobacteraceae</taxon>
        <taxon>Tranquillimonas</taxon>
    </lineage>
</organism>
<evidence type="ECO:0000313" key="2">
    <source>
        <dbReference type="Proteomes" id="UP000199356"/>
    </source>
</evidence>
<dbReference type="EMBL" id="FOXA01000028">
    <property type="protein sequence ID" value="SFQ03370.1"/>
    <property type="molecule type" value="Genomic_DNA"/>
</dbReference>
<name>A0A1I5V7F2_9RHOB</name>
<gene>
    <name evidence="1" type="ORF">SAMN04488047_1283</name>
</gene>
<dbReference type="Proteomes" id="UP000199356">
    <property type="component" value="Unassembled WGS sequence"/>
</dbReference>
<protein>
    <submittedName>
        <fullName evidence="1">Uncharacterized protein</fullName>
    </submittedName>
</protein>
<accession>A0A1I5V7F2</accession>
<proteinExistence type="predicted"/>
<evidence type="ECO:0000313" key="1">
    <source>
        <dbReference type="EMBL" id="SFQ03370.1"/>
    </source>
</evidence>
<sequence>MPQDQDRAAGVEAERRVVFKATCAATVNFASAQNDVAVLHSLVVENRGDRPLDNLEVVARAHPPVLAETRWTIDRIAAGSEVALRDLATRLDIERLARLDEAEVCELVLSVTTEDGHTEEQRHRLELLARDEWGGVNCPIRVVQVDC</sequence>
<keyword evidence="2" id="KW-1185">Reference proteome</keyword>
<dbReference type="AlphaFoldDB" id="A0A1I5V7F2"/>
<dbReference type="STRING" id="441119.SAMN04488047_1283"/>
<reference evidence="1 2" key="1">
    <citation type="submission" date="2016-10" db="EMBL/GenBank/DDBJ databases">
        <authorList>
            <person name="de Groot N.N."/>
        </authorList>
    </citation>
    <scope>NUCLEOTIDE SEQUENCE [LARGE SCALE GENOMIC DNA]</scope>
    <source>
        <strain evidence="1 2">DSM 19547</strain>
    </source>
</reference>